<dbReference type="PANTHER" id="PTHR35789">
    <property type="entry name" value="SPORE GERMINATION PROTEIN B3"/>
    <property type="match status" value="1"/>
</dbReference>
<name>A0A949WTC4_9CLOT</name>
<dbReference type="AlphaFoldDB" id="A0A949WTC4"/>
<gene>
    <name evidence="10" type="ORF">I6U48_24390</name>
</gene>
<feature type="domain" description="Spore germination protein N-terminal" evidence="9">
    <location>
        <begin position="23"/>
        <end position="196"/>
    </location>
</feature>
<accession>A0A949WTC4</accession>
<dbReference type="Proteomes" id="UP000694308">
    <property type="component" value="Unassembled WGS sequence"/>
</dbReference>
<keyword evidence="4" id="KW-0732">Signal</keyword>
<evidence type="ECO:0000259" key="9">
    <source>
        <dbReference type="Pfam" id="PF25198"/>
    </source>
</evidence>
<evidence type="ECO:0000256" key="2">
    <source>
        <dbReference type="ARBA" id="ARBA00007886"/>
    </source>
</evidence>
<dbReference type="GO" id="GO:0009847">
    <property type="term" value="P:spore germination"/>
    <property type="evidence" value="ECO:0007669"/>
    <property type="project" value="InterPro"/>
</dbReference>
<evidence type="ECO:0000313" key="10">
    <source>
        <dbReference type="EMBL" id="MBV7276036.1"/>
    </source>
</evidence>
<evidence type="ECO:0000256" key="6">
    <source>
        <dbReference type="ARBA" id="ARBA00023139"/>
    </source>
</evidence>
<comment type="subcellular location">
    <subcellularLocation>
        <location evidence="1">Membrane</location>
        <topology evidence="1">Lipid-anchor</topology>
    </subcellularLocation>
</comment>
<dbReference type="Pfam" id="PF05504">
    <property type="entry name" value="Spore_GerAC"/>
    <property type="match status" value="1"/>
</dbReference>
<evidence type="ECO:0000259" key="8">
    <source>
        <dbReference type="Pfam" id="PF05504"/>
    </source>
</evidence>
<organism evidence="10 11">
    <name type="scientific">Clostridium thailandense</name>
    <dbReference type="NCBI Taxonomy" id="2794346"/>
    <lineage>
        <taxon>Bacteria</taxon>
        <taxon>Bacillati</taxon>
        <taxon>Bacillota</taxon>
        <taxon>Clostridia</taxon>
        <taxon>Eubacteriales</taxon>
        <taxon>Clostridiaceae</taxon>
        <taxon>Clostridium</taxon>
    </lineage>
</organism>
<evidence type="ECO:0000256" key="1">
    <source>
        <dbReference type="ARBA" id="ARBA00004635"/>
    </source>
</evidence>
<dbReference type="RefSeq" id="WP_218323082.1">
    <property type="nucleotide sequence ID" value="NZ_JAEEGC010000149.1"/>
</dbReference>
<evidence type="ECO:0000256" key="4">
    <source>
        <dbReference type="ARBA" id="ARBA00022729"/>
    </source>
</evidence>
<dbReference type="EMBL" id="JAEEGC010000149">
    <property type="protein sequence ID" value="MBV7276036.1"/>
    <property type="molecule type" value="Genomic_DNA"/>
</dbReference>
<evidence type="ECO:0000256" key="5">
    <source>
        <dbReference type="ARBA" id="ARBA00023136"/>
    </source>
</evidence>
<dbReference type="NCBIfam" id="TIGR02887">
    <property type="entry name" value="spore_ger_x_C"/>
    <property type="match status" value="1"/>
</dbReference>
<comment type="caution">
    <text evidence="10">The sequence shown here is derived from an EMBL/GenBank/DDBJ whole genome shotgun (WGS) entry which is preliminary data.</text>
</comment>
<keyword evidence="3" id="KW-0309">Germination</keyword>
<dbReference type="InterPro" id="IPR057336">
    <property type="entry name" value="GerAC_N"/>
</dbReference>
<proteinExistence type="inferred from homology"/>
<evidence type="ECO:0000256" key="3">
    <source>
        <dbReference type="ARBA" id="ARBA00022544"/>
    </source>
</evidence>
<reference evidence="10" key="1">
    <citation type="submission" date="2020-12" db="EMBL/GenBank/DDBJ databases">
        <title>Clostridium thailandense sp. nov., a novel acetogenic bacterium isolated from peat land soil in Thailand.</title>
        <authorList>
            <person name="Chaikitkaew S."/>
            <person name="Birkeland N.K."/>
        </authorList>
    </citation>
    <scope>NUCLEOTIDE SEQUENCE</scope>
    <source>
        <strain evidence="10">PL3</strain>
    </source>
</reference>
<feature type="domain" description="Spore germination GerAC-like C-terminal" evidence="8">
    <location>
        <begin position="207"/>
        <end position="368"/>
    </location>
</feature>
<evidence type="ECO:0000313" key="11">
    <source>
        <dbReference type="Proteomes" id="UP000694308"/>
    </source>
</evidence>
<comment type="similarity">
    <text evidence="2">Belongs to the GerABKC lipoprotein family.</text>
</comment>
<keyword evidence="5" id="KW-0472">Membrane</keyword>
<evidence type="ECO:0000256" key="7">
    <source>
        <dbReference type="ARBA" id="ARBA00023288"/>
    </source>
</evidence>
<sequence length="379" mass="43783">MLKRYNKILIIMVLPLLLTSCWDYRDVNRRSINLAVGVDDVDGELEFTGEIAKLTPTSSQSKSMVQITDVYKYRSKGEYFEGSRNDYDSKLTFPGFLGAIRVIMFSKNYAEKSIESYINRSYFTVGLRSSSLTAVCKESTNELFSSRIQNDISIGYAIEDTVRQLDQVGLTVYKTVQEIQSDIALGNIGYVLPYVTRENNSTIKYLGFAVMKDSKLISIIDYKHSKGFLYLMAKKTTLERAVPHPQNEKNLVSLRPVLIKRTINTKFEDNKINIYINLNLETQLQYEYNIEPLNRNDMKKLEDELSKITKEDVMYAINRSQNEMKCDVFGFARYFRAEHPVEYKKINWKEEYPKANIHVNVKTTIKNTSVLNPNGKKPD</sequence>
<keyword evidence="7" id="KW-0449">Lipoprotein</keyword>
<dbReference type="InterPro" id="IPR008844">
    <property type="entry name" value="Spore_GerAC-like"/>
</dbReference>
<dbReference type="GO" id="GO:0016020">
    <property type="term" value="C:membrane"/>
    <property type="evidence" value="ECO:0007669"/>
    <property type="project" value="UniProtKB-SubCell"/>
</dbReference>
<dbReference type="PANTHER" id="PTHR35789:SF1">
    <property type="entry name" value="SPORE GERMINATION PROTEIN B3"/>
    <property type="match status" value="1"/>
</dbReference>
<keyword evidence="6" id="KW-0564">Palmitate</keyword>
<protein>
    <submittedName>
        <fullName evidence="10">Ger(X)C family spore germination protein</fullName>
    </submittedName>
</protein>
<dbReference type="PROSITE" id="PS51257">
    <property type="entry name" value="PROKAR_LIPOPROTEIN"/>
    <property type="match status" value="1"/>
</dbReference>
<keyword evidence="11" id="KW-1185">Reference proteome</keyword>
<dbReference type="InterPro" id="IPR046953">
    <property type="entry name" value="Spore_GerAC-like_C"/>
</dbReference>
<dbReference type="Pfam" id="PF25198">
    <property type="entry name" value="Spore_GerAC_N"/>
    <property type="match status" value="1"/>
</dbReference>